<dbReference type="OrthoDB" id="5582146at2759"/>
<dbReference type="Proteomes" id="UP000649328">
    <property type="component" value="Unassembled WGS sequence"/>
</dbReference>
<proteinExistence type="predicted"/>
<protein>
    <submittedName>
        <fullName evidence="1">Uncharacterized protein</fullName>
    </submittedName>
</protein>
<comment type="caution">
    <text evidence="1">The sequence shown here is derived from an EMBL/GenBank/DDBJ whole genome shotgun (WGS) entry which is preliminary data.</text>
</comment>
<name>A0A8H7GV37_9ASCO</name>
<keyword evidence="2" id="KW-1185">Reference proteome</keyword>
<evidence type="ECO:0000313" key="2">
    <source>
        <dbReference type="Proteomes" id="UP000649328"/>
    </source>
</evidence>
<dbReference type="AlphaFoldDB" id="A0A8H7GV37"/>
<reference evidence="1" key="1">
    <citation type="submission" date="2020-10" db="EMBL/GenBank/DDBJ databases">
        <title>The Whole-Genome Sequence of Metschnikowia persimmonesis, a Novel Endophytic Yeast Species Isolated from Medicinal Plant Diospyros kaki Thumb.</title>
        <authorList>
            <person name="Rahmat E."/>
            <person name="Kang Y."/>
        </authorList>
    </citation>
    <scope>NUCLEOTIDE SEQUENCE</scope>
    <source>
        <strain evidence="1">KIOM G15050</strain>
    </source>
</reference>
<evidence type="ECO:0000313" key="1">
    <source>
        <dbReference type="EMBL" id="KAF8002273.1"/>
    </source>
</evidence>
<accession>A0A8H7GV37</accession>
<dbReference type="EMBL" id="JACBPP010000004">
    <property type="protein sequence ID" value="KAF8002273.1"/>
    <property type="molecule type" value="Genomic_DNA"/>
</dbReference>
<sequence>MENLRTAFSLALAANKHIAIHTDDYAECVLALKSIVLASFSPDDVVEIDLQECHTYEEIANKMVRKSERNLPELHKVVIWKNLETLELSLRVKSGILKIFDEIERYDKLSSRNVSRNEPISLGNAQVILPDLFMIVPVMDAGAEFPKLHRQVKDRFWFCQSHYHTYSQEILATEISLKDVLAARKLIPTVYTNPEIQEYVCLLMVFTRSHRLCSLAPLTTRPTLRAAENILLLAKTLVAWANVGNTQKLFLTPDFVKILYRKIGYWLVDWETNQVFERKGSSHRKRTEISLLTGDWYGSEWACVEKYLEEFRAEPDPNSTTGFTNRIVEDVLKSVLPPL</sequence>
<gene>
    <name evidence="1" type="ORF">HF325_003238</name>
</gene>
<organism evidence="1 2">
    <name type="scientific">Metschnikowia pulcherrima</name>
    <dbReference type="NCBI Taxonomy" id="27326"/>
    <lineage>
        <taxon>Eukaryota</taxon>
        <taxon>Fungi</taxon>
        <taxon>Dikarya</taxon>
        <taxon>Ascomycota</taxon>
        <taxon>Saccharomycotina</taxon>
        <taxon>Pichiomycetes</taxon>
        <taxon>Metschnikowiaceae</taxon>
        <taxon>Metschnikowia</taxon>
    </lineage>
</organism>